<organism evidence="8 9">
    <name type="scientific">Actinocrinis puniceicyclus</name>
    <dbReference type="NCBI Taxonomy" id="977794"/>
    <lineage>
        <taxon>Bacteria</taxon>
        <taxon>Bacillati</taxon>
        <taxon>Actinomycetota</taxon>
        <taxon>Actinomycetes</taxon>
        <taxon>Catenulisporales</taxon>
        <taxon>Actinospicaceae</taxon>
        <taxon>Actinocrinis</taxon>
    </lineage>
</organism>
<feature type="domain" description="Ricin B lectin" evidence="7">
    <location>
        <begin position="333"/>
        <end position="474"/>
    </location>
</feature>
<protein>
    <submittedName>
        <fullName evidence="8">RICIN domain-containing protein</fullName>
    </submittedName>
</protein>
<evidence type="ECO:0000256" key="6">
    <source>
        <dbReference type="SAM" id="SignalP"/>
    </source>
</evidence>
<dbReference type="CDD" id="cd00161">
    <property type="entry name" value="beta-trefoil_Ricin-like"/>
    <property type="match status" value="1"/>
</dbReference>
<dbReference type="SUPFAM" id="SSF50370">
    <property type="entry name" value="Ricin B-like lectins"/>
    <property type="match status" value="1"/>
</dbReference>
<dbReference type="InterPro" id="IPR000772">
    <property type="entry name" value="Ricin_B_lectin"/>
</dbReference>
<dbReference type="Pfam" id="PF14200">
    <property type="entry name" value="RicinB_lectin_2"/>
    <property type="match status" value="2"/>
</dbReference>
<proteinExistence type="inferred from homology"/>
<dbReference type="InterPro" id="IPR023296">
    <property type="entry name" value="Glyco_hydro_beta-prop_sf"/>
</dbReference>
<keyword evidence="2 4" id="KW-0378">Hydrolase</keyword>
<evidence type="ECO:0000313" key="8">
    <source>
        <dbReference type="EMBL" id="MBS2965949.1"/>
    </source>
</evidence>
<dbReference type="SMART" id="SM00458">
    <property type="entry name" value="RICIN"/>
    <property type="match status" value="1"/>
</dbReference>
<dbReference type="Proteomes" id="UP000677913">
    <property type="component" value="Unassembled WGS sequence"/>
</dbReference>
<evidence type="ECO:0000256" key="3">
    <source>
        <dbReference type="ARBA" id="ARBA00023295"/>
    </source>
</evidence>
<dbReference type="InterPro" id="IPR006710">
    <property type="entry name" value="Glyco_hydro_43"/>
</dbReference>
<dbReference type="PANTHER" id="PTHR22925:SF3">
    <property type="entry name" value="GLYCOSYL HYDROLASE FAMILY PROTEIN 43"/>
    <property type="match status" value="1"/>
</dbReference>
<feature type="chain" id="PRO_5035166252" evidence="6">
    <location>
        <begin position="19"/>
        <end position="474"/>
    </location>
</feature>
<reference evidence="8" key="1">
    <citation type="submission" date="2021-04" db="EMBL/GenBank/DDBJ databases">
        <title>Genome based classification of Actinospica acidithermotolerans sp. nov., an actinobacterium isolated from an Indonesian hot spring.</title>
        <authorList>
            <person name="Kusuma A.B."/>
            <person name="Putra K.E."/>
            <person name="Nafisah S."/>
            <person name="Loh J."/>
            <person name="Nouioui I."/>
            <person name="Goodfellow M."/>
        </authorList>
    </citation>
    <scope>NUCLEOTIDE SEQUENCE</scope>
    <source>
        <strain evidence="8">DSM 45618</strain>
    </source>
</reference>
<comment type="caution">
    <text evidence="8">The sequence shown here is derived from an EMBL/GenBank/DDBJ whole genome shotgun (WGS) entry which is preliminary data.</text>
</comment>
<dbReference type="Gene3D" id="2.80.10.50">
    <property type="match status" value="1"/>
</dbReference>
<evidence type="ECO:0000259" key="7">
    <source>
        <dbReference type="SMART" id="SM00458"/>
    </source>
</evidence>
<dbReference type="GO" id="GO:0005975">
    <property type="term" value="P:carbohydrate metabolic process"/>
    <property type="evidence" value="ECO:0007669"/>
    <property type="project" value="InterPro"/>
</dbReference>
<dbReference type="CDD" id="cd18821">
    <property type="entry name" value="GH43_Pc3Gal43A-like"/>
    <property type="match status" value="1"/>
</dbReference>
<sequence length="474" mass="48858">MAFLVALAAALTAAPAHAATAAFTPGAAWNDTGGNPLQLHGLGIVQAGSTWYGFGEDKTGESSSNTAFQDIPCYSSADLSSWTRQGTALARQAGGDLGPGRIVERPKVLHNPTTGKYVMYMHIDNGSYSEAKVGVAVSDSACGPYTYRGSFQPLGYQSRDIGLFQDGDGTGYLLSEDRANGLRIDRLSADYLSVAAPVALLADYEAPAMVKIAGTYYLLASHLTGWSTNDNVYATAPSPAGPWSAFRAFAPTGTSTYNSQTANIITVAGSSATTYIYAADRWTTGNLGTSPLIWLPMTVSGTTLTVGWQRSWTLESAAGAWGAGASNPAGGSTHYLTNAHSGLVMDVSGGSSAPGAKVIQWTNHAGANQQWTLNPAGGNAYTLRNANSGLCLEAPGGSTAQGVQLDQGTCTGAPGQQWAFDAVGSYTSTGDTSYLMVDLGSGLAADDYGNSATAGAAVDQWPGNGGNNQTWNLS</sequence>
<accession>A0A8J8BGN3</accession>
<dbReference type="AlphaFoldDB" id="A0A8J8BGN3"/>
<keyword evidence="3 4" id="KW-0326">Glycosidase</keyword>
<evidence type="ECO:0000256" key="4">
    <source>
        <dbReference type="RuleBase" id="RU361187"/>
    </source>
</evidence>
<evidence type="ECO:0000313" key="9">
    <source>
        <dbReference type="Proteomes" id="UP000677913"/>
    </source>
</evidence>
<dbReference type="InterPro" id="IPR035992">
    <property type="entry name" value="Ricin_B-like_lectins"/>
</dbReference>
<evidence type="ECO:0000256" key="1">
    <source>
        <dbReference type="ARBA" id="ARBA00009865"/>
    </source>
</evidence>
<feature type="region of interest" description="Disordered" evidence="5">
    <location>
        <begin position="455"/>
        <end position="474"/>
    </location>
</feature>
<dbReference type="PANTHER" id="PTHR22925">
    <property type="entry name" value="GLYCOSYL HYDROLASE 43 FAMILY MEMBER"/>
    <property type="match status" value="1"/>
</dbReference>
<evidence type="ECO:0000256" key="2">
    <source>
        <dbReference type="ARBA" id="ARBA00022801"/>
    </source>
</evidence>
<comment type="similarity">
    <text evidence="1 4">Belongs to the glycosyl hydrolase 43 family.</text>
</comment>
<feature type="signal peptide" evidence="6">
    <location>
        <begin position="1"/>
        <end position="18"/>
    </location>
</feature>
<dbReference type="Gene3D" id="2.115.10.20">
    <property type="entry name" value="Glycosyl hydrolase domain, family 43"/>
    <property type="match status" value="1"/>
</dbReference>
<dbReference type="SUPFAM" id="SSF75005">
    <property type="entry name" value="Arabinanase/levansucrase/invertase"/>
    <property type="match status" value="1"/>
</dbReference>
<dbReference type="PROSITE" id="PS50231">
    <property type="entry name" value="RICIN_B_LECTIN"/>
    <property type="match status" value="1"/>
</dbReference>
<gene>
    <name evidence="8" type="ORF">KGA66_23085</name>
</gene>
<evidence type="ECO:0000256" key="5">
    <source>
        <dbReference type="SAM" id="MobiDB-lite"/>
    </source>
</evidence>
<dbReference type="EMBL" id="JAGSXH010000110">
    <property type="protein sequence ID" value="MBS2965949.1"/>
    <property type="molecule type" value="Genomic_DNA"/>
</dbReference>
<dbReference type="GO" id="GO:0004553">
    <property type="term" value="F:hydrolase activity, hydrolyzing O-glycosyl compounds"/>
    <property type="evidence" value="ECO:0007669"/>
    <property type="project" value="InterPro"/>
</dbReference>
<keyword evidence="9" id="KW-1185">Reference proteome</keyword>
<name>A0A8J8BGN3_9ACTN</name>
<keyword evidence="6" id="KW-0732">Signal</keyword>
<dbReference type="Pfam" id="PF04616">
    <property type="entry name" value="Glyco_hydro_43"/>
    <property type="match status" value="1"/>
</dbReference>